<evidence type="ECO:0000313" key="2">
    <source>
        <dbReference type="EMBL" id="OJD16124.1"/>
    </source>
</evidence>
<sequence length="606" mass="70535">MSPLFVPDDSSLAGFGQLSLQENDGCTTVNHGELDPMQLEAAERTTAEETEVADKARRQKKAEEMAAAKRYAVEQEQLRQEQLRQEKKRQYAVELEQLRQQKEEKLAAEQYAAEQKQLRQQQEQLQQEKEARAAAERYAAEQEQLRQQQEQLQQKKKTRAAAAEQYAAKQKQLRQEQLRQKEKRQYAVKLEQLRQQEKEKLAAEQNAAEQEQLRQEQLRQKEERQYAVELEQLRQQEQLQQKQLRQKQFRQEKKRQYAVELEQLRQQEEEKLAAEQNAAKQEQLRQQQKQLQQEKKTRAAAEQYAAEQEQLRRNAEEAAAEQVKREQIQYQEWLAREAAEPVQLQPREEDKAAVGTAAEKTRTSRLVTQLDFTPFMFSKSEGAHSTIDPASTERATNIMDPSSEVESRKAVERTIGSTQLKEPVFQTRQGKLQKPEDILEALERDVSSQRTARKTAAEQSLKMNKRLQDSQPDSHLQEAFRLKDVSTGARTVTIIFKAREKGKWIDTYKMTINPSEPSDRSMVERMAKKDARNRQATFYDKNLKLITPAQCLDTAIKDEINIIFMAFSRVLNVDEEMMTSVSQDTNSQHGHKLAVFGPTRFMDRDL</sequence>
<feature type="region of interest" description="Disordered" evidence="1">
    <location>
        <begin position="43"/>
        <end position="66"/>
    </location>
</feature>
<feature type="region of interest" description="Disordered" evidence="1">
    <location>
        <begin position="272"/>
        <end position="304"/>
    </location>
</feature>
<evidence type="ECO:0000256" key="1">
    <source>
        <dbReference type="SAM" id="MobiDB-lite"/>
    </source>
</evidence>
<feature type="compositionally biased region" description="Low complexity" evidence="1">
    <location>
        <begin position="160"/>
        <end position="170"/>
    </location>
</feature>
<feature type="region of interest" description="Disordered" evidence="1">
    <location>
        <begin position="445"/>
        <end position="474"/>
    </location>
</feature>
<feature type="compositionally biased region" description="Low complexity" evidence="1">
    <location>
        <begin position="274"/>
        <end position="291"/>
    </location>
</feature>
<dbReference type="AlphaFoldDB" id="A0A1J9QJQ0"/>
<feature type="region of interest" description="Disordered" evidence="1">
    <location>
        <begin position="197"/>
        <end position="216"/>
    </location>
</feature>
<accession>A0A1J9QJQ0</accession>
<dbReference type="STRING" id="1447872.A0A1J9QJQ0"/>
<feature type="region of interest" description="Disordered" evidence="1">
    <location>
        <begin position="149"/>
        <end position="178"/>
    </location>
</feature>
<gene>
    <name evidence="2" type="ORF">AJ78_03704</name>
</gene>
<reference evidence="2 3" key="1">
    <citation type="submission" date="2015-07" db="EMBL/GenBank/DDBJ databases">
        <title>Emmonsia species relationships and genome sequence.</title>
        <authorList>
            <consortium name="The Broad Institute Genomics Platform"/>
            <person name="Cuomo C.A."/>
            <person name="Munoz J.F."/>
            <person name="Imamovic A."/>
            <person name="Priest M.E."/>
            <person name="Young S."/>
            <person name="Clay O.K."/>
            <person name="McEwen J.G."/>
        </authorList>
    </citation>
    <scope>NUCLEOTIDE SEQUENCE [LARGE SCALE GENOMIC DNA]</scope>
    <source>
        <strain evidence="2 3">UAMH 9510</strain>
    </source>
</reference>
<proteinExistence type="predicted"/>
<dbReference type="Proteomes" id="UP000182235">
    <property type="component" value="Unassembled WGS sequence"/>
</dbReference>
<organism evidence="2 3">
    <name type="scientific">Emergomyces pasteurianus Ep9510</name>
    <dbReference type="NCBI Taxonomy" id="1447872"/>
    <lineage>
        <taxon>Eukaryota</taxon>
        <taxon>Fungi</taxon>
        <taxon>Dikarya</taxon>
        <taxon>Ascomycota</taxon>
        <taxon>Pezizomycotina</taxon>
        <taxon>Eurotiomycetes</taxon>
        <taxon>Eurotiomycetidae</taxon>
        <taxon>Onygenales</taxon>
        <taxon>Ajellomycetaceae</taxon>
        <taxon>Emergomyces</taxon>
    </lineage>
</organism>
<dbReference type="VEuPathDB" id="FungiDB:AJ78_03704"/>
<keyword evidence="3" id="KW-1185">Reference proteome</keyword>
<evidence type="ECO:0000313" key="3">
    <source>
        <dbReference type="Proteomes" id="UP000182235"/>
    </source>
</evidence>
<name>A0A1J9QJQ0_9EURO</name>
<protein>
    <submittedName>
        <fullName evidence="2">Uncharacterized protein</fullName>
    </submittedName>
</protein>
<comment type="caution">
    <text evidence="2">The sequence shown here is derived from an EMBL/GenBank/DDBJ whole genome shotgun (WGS) entry which is preliminary data.</text>
</comment>
<dbReference type="EMBL" id="LGRN01000122">
    <property type="protein sequence ID" value="OJD16124.1"/>
    <property type="molecule type" value="Genomic_DNA"/>
</dbReference>
<dbReference type="OrthoDB" id="4227485at2759"/>